<evidence type="ECO:0000256" key="1">
    <source>
        <dbReference type="SAM" id="MobiDB-lite"/>
    </source>
</evidence>
<accession>A0A077MAE3</accession>
<feature type="region of interest" description="Disordered" evidence="1">
    <location>
        <begin position="1"/>
        <end position="25"/>
    </location>
</feature>
<dbReference type="Proteomes" id="UP000035720">
    <property type="component" value="Unassembled WGS sequence"/>
</dbReference>
<reference evidence="2 3" key="1">
    <citation type="journal article" date="2013" name="ISME J.">
        <title>A metabolic model for members of the genus Tetrasphaera involved in enhanced biological phosphorus removal.</title>
        <authorList>
            <person name="Kristiansen R."/>
            <person name="Nguyen H.T.T."/>
            <person name="Saunders A.M."/>
            <person name="Nielsen J.L."/>
            <person name="Wimmer R."/>
            <person name="Le V.Q."/>
            <person name="McIlroy S.J."/>
            <person name="Petrovski S."/>
            <person name="Seviour R.J."/>
            <person name="Calteau A."/>
            <person name="Nielsen K.L."/>
            <person name="Nielsen P.H."/>
        </authorList>
    </citation>
    <scope>NUCLEOTIDE SEQUENCE [LARGE SCALE GENOMIC DNA]</scope>
    <source>
        <strain evidence="2 3">Ben 74</strain>
    </source>
</reference>
<sequence>MPEVGSRGRNNPSQTPPGGSEGQSFGIARSMRNLFCITRFQRFGAGIVIELRLDSVSASADDSDRDLGRYHRTGFGWCIDLDFGRDRRGPRKLILSEALTFCPPRLAPWSGGSTWPAW</sequence>
<evidence type="ECO:0000313" key="3">
    <source>
        <dbReference type="Proteomes" id="UP000035720"/>
    </source>
</evidence>
<dbReference type="EMBL" id="CAJC01000153">
    <property type="protein sequence ID" value="CCI53604.1"/>
    <property type="molecule type" value="Genomic_DNA"/>
</dbReference>
<comment type="caution">
    <text evidence="2">The sequence shown here is derived from an EMBL/GenBank/DDBJ whole genome shotgun (WGS) entry which is preliminary data.</text>
</comment>
<dbReference type="AlphaFoldDB" id="A0A077MAE3"/>
<proteinExistence type="predicted"/>
<protein>
    <submittedName>
        <fullName evidence="2">Uncharacterized protein</fullName>
    </submittedName>
</protein>
<feature type="compositionally biased region" description="Polar residues" evidence="1">
    <location>
        <begin position="8"/>
        <end position="17"/>
    </location>
</feature>
<organism evidence="2 3">
    <name type="scientific">Nostocoides jenkinsii Ben 74</name>
    <dbReference type="NCBI Taxonomy" id="1193518"/>
    <lineage>
        <taxon>Bacteria</taxon>
        <taxon>Bacillati</taxon>
        <taxon>Actinomycetota</taxon>
        <taxon>Actinomycetes</taxon>
        <taxon>Micrococcales</taxon>
        <taxon>Intrasporangiaceae</taxon>
        <taxon>Nostocoides</taxon>
    </lineage>
</organism>
<keyword evidence="3" id="KW-1185">Reference proteome</keyword>
<name>A0A077MAE3_9MICO</name>
<dbReference type="STRING" id="1193518.BN13_420058"/>
<gene>
    <name evidence="2" type="ORF">BN13_420058</name>
</gene>
<evidence type="ECO:0000313" key="2">
    <source>
        <dbReference type="EMBL" id="CCI53604.1"/>
    </source>
</evidence>